<keyword evidence="1" id="KW-0732">Signal</keyword>
<protein>
    <submittedName>
        <fullName evidence="3">Outer membrane beta-barrel protein</fullName>
    </submittedName>
</protein>
<evidence type="ECO:0000313" key="4">
    <source>
        <dbReference type="Proteomes" id="UP001363035"/>
    </source>
</evidence>
<dbReference type="SUPFAM" id="SSF49464">
    <property type="entry name" value="Carboxypeptidase regulatory domain-like"/>
    <property type="match status" value="1"/>
</dbReference>
<dbReference type="EMBL" id="JAYLLN010000007">
    <property type="protein sequence ID" value="MEI5984274.1"/>
    <property type="molecule type" value="Genomic_DNA"/>
</dbReference>
<name>A0ABU8I4A6_9SPHI</name>
<evidence type="ECO:0000259" key="2">
    <source>
        <dbReference type="Pfam" id="PF14905"/>
    </source>
</evidence>
<feature type="domain" description="Outer membrane protein beta-barrel" evidence="2">
    <location>
        <begin position="408"/>
        <end position="773"/>
    </location>
</feature>
<keyword evidence="4" id="KW-1185">Reference proteome</keyword>
<dbReference type="Gene3D" id="2.60.40.1120">
    <property type="entry name" value="Carboxypeptidase-like, regulatory domain"/>
    <property type="match status" value="1"/>
</dbReference>
<organism evidence="3 4">
    <name type="scientific">Sphingobacterium tenebrionis</name>
    <dbReference type="NCBI Taxonomy" id="3111775"/>
    <lineage>
        <taxon>Bacteria</taxon>
        <taxon>Pseudomonadati</taxon>
        <taxon>Bacteroidota</taxon>
        <taxon>Sphingobacteriia</taxon>
        <taxon>Sphingobacteriales</taxon>
        <taxon>Sphingobacteriaceae</taxon>
        <taxon>Sphingobacterium</taxon>
    </lineage>
</organism>
<dbReference type="Pfam" id="PF14905">
    <property type="entry name" value="OMP_b-brl_3"/>
    <property type="match status" value="1"/>
</dbReference>
<dbReference type="InterPro" id="IPR008969">
    <property type="entry name" value="CarboxyPept-like_regulatory"/>
</dbReference>
<dbReference type="Pfam" id="PF13715">
    <property type="entry name" value="CarbopepD_reg_2"/>
    <property type="match status" value="1"/>
</dbReference>
<reference evidence="3 4" key="1">
    <citation type="submission" date="2024-01" db="EMBL/GenBank/DDBJ databases">
        <title>Sphingobacterium tenebrionis sp. nov., a novel endophyte isolated from tenebrio molitor intestines.</title>
        <authorList>
            <person name="Zhang C."/>
        </authorList>
    </citation>
    <scope>NUCLEOTIDE SEQUENCE [LARGE SCALE GENOMIC DNA]</scope>
    <source>
        <strain evidence="3 4">PU5-4</strain>
    </source>
</reference>
<dbReference type="InterPro" id="IPR041700">
    <property type="entry name" value="OMP_b-brl_3"/>
</dbReference>
<dbReference type="RefSeq" id="WP_336557377.1">
    <property type="nucleotide sequence ID" value="NZ_JAYLLN010000007.1"/>
</dbReference>
<evidence type="ECO:0000313" key="3">
    <source>
        <dbReference type="EMBL" id="MEI5984274.1"/>
    </source>
</evidence>
<proteinExistence type="predicted"/>
<comment type="caution">
    <text evidence="3">The sequence shown here is derived from an EMBL/GenBank/DDBJ whole genome shotgun (WGS) entry which is preliminary data.</text>
</comment>
<dbReference type="SUPFAM" id="SSF56935">
    <property type="entry name" value="Porins"/>
    <property type="match status" value="1"/>
</dbReference>
<feature type="signal peptide" evidence="1">
    <location>
        <begin position="1"/>
        <end position="22"/>
    </location>
</feature>
<feature type="chain" id="PRO_5046827496" evidence="1">
    <location>
        <begin position="23"/>
        <end position="953"/>
    </location>
</feature>
<evidence type="ECO:0000256" key="1">
    <source>
        <dbReference type="SAM" id="SignalP"/>
    </source>
</evidence>
<dbReference type="Proteomes" id="UP001363035">
    <property type="component" value="Unassembled WGS sequence"/>
</dbReference>
<gene>
    <name evidence="3" type="ORF">VJ786_05090</name>
</gene>
<accession>A0ABU8I4A6</accession>
<sequence length="953" mass="106542">MRHLLKLFLVSCISFLAFQANAQEFGELNGTVIDSARNAVEGAKVFLISGKDTLKTSSNKKGEFSFKKVKIGTAELQVSNISSEMEVRSVEISDKPTTVRIVLKIKTIQLEELVINKKPNPITIKKDTVEYNAAAFDVLEGDDLADLIKQLPGLVVDENNKVESNGKPVMKLRVNGEDFFTNNLDDFIKKLPAEIVSKIQIIEDYGDEANFTGVKTGEPGKLINIETKPGMNKGKFGNANAETASNDKAEIGGDFSFWKEKQQNGARFNVMTENNGAGINQSFNLSVNHRNKFKEKGNYNFGYNGRGNLSAFTNESFVETVSTIGTYYNNSNSEGDNGGSNHNLTAGLNNRTDKWFINSDINLGFGKMTNSNISANNQTGAMKQGFRNENENTSRTPNVGVSLMLNRKLKEGKKYISGNFHYNRSSSESLQSILSNTLYYDQTSGDLLKDSLLHRNITNDNKSESLNFSTGYNFSIGKSKKDSLLRRSISLNYRFNFSKSTNNLATSVLDTASRDFYYVDSLSSYMRNQVIAQTIGVNYNYSKQKTNFSAGINFNPLLQKNYYAQLDQEIENNSLNFSPVLNFSTQVKPGKTIAVSYNGRNSAPSQFQLQPIPNTRNLQNIIIGNPDLKPFFSHNFSSNYNFVKQETGKSLMVSANFSTIQDQVVENIIILPDTLGSFKRETRYINANGNYNLGGNYTFTLPMKDKKWRLTYDGSIGVSNRIQYIDNEGYSNEGLNYSQALSMNINLKTVILTTRLNYNQVNNNNIVGLSNMMGFGGGMDPVFNIGQMTAKNFFTTKSFGASWNGRLNLPKVKINSNVNYSFSRNENPSLQESIRKLHNLNMAVNGRVEFLKTYQAEFNTSKRINTGYALANQNPLLIGLGITKMFLKNKNLFLSARVSDLLNQGNMLNRQVMGNSIIDSRTNVITRVFSLNLRYDLSRFGGRGVHIRVDPDL</sequence>